<evidence type="ECO:0000313" key="3">
    <source>
        <dbReference type="Proteomes" id="UP000053558"/>
    </source>
</evidence>
<dbReference type="KEGG" id="cput:CONPUDRAFT_157262"/>
<feature type="compositionally biased region" description="Low complexity" evidence="1">
    <location>
        <begin position="385"/>
        <end position="398"/>
    </location>
</feature>
<name>A0A5M3MEF2_CONPW</name>
<organism evidence="2 3">
    <name type="scientific">Coniophora puteana (strain RWD-64-598)</name>
    <name type="common">Brown rot fungus</name>
    <dbReference type="NCBI Taxonomy" id="741705"/>
    <lineage>
        <taxon>Eukaryota</taxon>
        <taxon>Fungi</taxon>
        <taxon>Dikarya</taxon>
        <taxon>Basidiomycota</taxon>
        <taxon>Agaricomycotina</taxon>
        <taxon>Agaricomycetes</taxon>
        <taxon>Agaricomycetidae</taxon>
        <taxon>Boletales</taxon>
        <taxon>Coniophorineae</taxon>
        <taxon>Coniophoraceae</taxon>
        <taxon>Coniophora</taxon>
    </lineage>
</organism>
<dbReference type="Proteomes" id="UP000053558">
    <property type="component" value="Unassembled WGS sequence"/>
</dbReference>
<protein>
    <submittedName>
        <fullName evidence="2">Uncharacterized protein</fullName>
    </submittedName>
</protein>
<accession>A0A5M3MEF2</accession>
<reference evidence="3" key="1">
    <citation type="journal article" date="2012" name="Science">
        <title>The Paleozoic origin of enzymatic lignin decomposition reconstructed from 31 fungal genomes.</title>
        <authorList>
            <person name="Floudas D."/>
            <person name="Binder M."/>
            <person name="Riley R."/>
            <person name="Barry K."/>
            <person name="Blanchette R.A."/>
            <person name="Henrissat B."/>
            <person name="Martinez A.T."/>
            <person name="Otillar R."/>
            <person name="Spatafora J.W."/>
            <person name="Yadav J.S."/>
            <person name="Aerts A."/>
            <person name="Benoit I."/>
            <person name="Boyd A."/>
            <person name="Carlson A."/>
            <person name="Copeland A."/>
            <person name="Coutinho P.M."/>
            <person name="de Vries R.P."/>
            <person name="Ferreira P."/>
            <person name="Findley K."/>
            <person name="Foster B."/>
            <person name="Gaskell J."/>
            <person name="Glotzer D."/>
            <person name="Gorecki P."/>
            <person name="Heitman J."/>
            <person name="Hesse C."/>
            <person name="Hori C."/>
            <person name="Igarashi K."/>
            <person name="Jurgens J.A."/>
            <person name="Kallen N."/>
            <person name="Kersten P."/>
            <person name="Kohler A."/>
            <person name="Kuees U."/>
            <person name="Kumar T.K.A."/>
            <person name="Kuo A."/>
            <person name="LaButti K."/>
            <person name="Larrondo L.F."/>
            <person name="Lindquist E."/>
            <person name="Ling A."/>
            <person name="Lombard V."/>
            <person name="Lucas S."/>
            <person name="Lundell T."/>
            <person name="Martin R."/>
            <person name="McLaughlin D.J."/>
            <person name="Morgenstern I."/>
            <person name="Morin E."/>
            <person name="Murat C."/>
            <person name="Nagy L.G."/>
            <person name="Nolan M."/>
            <person name="Ohm R.A."/>
            <person name="Patyshakuliyeva A."/>
            <person name="Rokas A."/>
            <person name="Ruiz-Duenas F.J."/>
            <person name="Sabat G."/>
            <person name="Salamov A."/>
            <person name="Samejima M."/>
            <person name="Schmutz J."/>
            <person name="Slot J.C."/>
            <person name="St John F."/>
            <person name="Stenlid J."/>
            <person name="Sun H."/>
            <person name="Sun S."/>
            <person name="Syed K."/>
            <person name="Tsang A."/>
            <person name="Wiebenga A."/>
            <person name="Young D."/>
            <person name="Pisabarro A."/>
            <person name="Eastwood D.C."/>
            <person name="Martin F."/>
            <person name="Cullen D."/>
            <person name="Grigoriev I.V."/>
            <person name="Hibbett D.S."/>
        </authorList>
    </citation>
    <scope>NUCLEOTIDE SEQUENCE [LARGE SCALE GENOMIC DNA]</scope>
    <source>
        <strain evidence="3">RWD-64-598 SS2</strain>
    </source>
</reference>
<feature type="compositionally biased region" description="Basic residues" evidence="1">
    <location>
        <begin position="373"/>
        <end position="384"/>
    </location>
</feature>
<sequence length="717" mass="80085">MATSKHPSNLFSPHLWEPTPKDSIHQWGPYDALTWAPCNDGVITSPNADYIPPYRPECADLVARADGRFGLHDPFHVPYEYHPRQCWIIAYPNKEAFQTHCFAVLWYTLSIHDVDFSASNSRSGVVKPSLLNLLAEASRFLSREAEPFIKGTDPRNADYMEADRPSLIAGRAWVADALDRVKSHGQALGSCAGDFRNLTLRLADLQRGMMDIFGFVHYWRFVGRAMMHKDWTYLRSPDFAPSDPKLDGVIIRASTKYVGAFCTNSAWASQLYRSGVPVWIPRNRNDISPSIKSLTMVSLKKYPHLAIEHSKVDNVTTPYPAVVKNWPMGPERAYMARYGYGNTAEKSEVVFGDPATSTRMNAAYNPKHNVASHQRKPYAGRHRSNNAGPSSGSSATSTKGVCTQPVTSRWKLDTSARLPGVHQTWSSACGKVDYSNPVSCPPFAGAFLIPDPNLFFGTQTTPKLVTFIRNWLSLRPALITAYWGSPAILSAIAARLPDRDPEVRGLSTQEWRHFLGGFVWLAIGVSYEGGKGKRPQSKVDQALARTQLCRLVDLDSVPQSTDQTVFNVRGHSISPEAWADPKDHLMRGLFWDLSDLGFATDVMALDALIMPADWLRDPSGRHARLTDIFPMPTQSVETRRDVLGADAASSHVRADKLRALMAEWPNSPPRLQSPITSTTGVVVVHMTIANHLFQRCHDRWRRPLTVPREVPPFFLDD</sequence>
<evidence type="ECO:0000256" key="1">
    <source>
        <dbReference type="SAM" id="MobiDB-lite"/>
    </source>
</evidence>
<keyword evidence="3" id="KW-1185">Reference proteome</keyword>
<gene>
    <name evidence="2" type="ORF">CONPUDRAFT_157262</name>
</gene>
<dbReference type="EMBL" id="JH711584">
    <property type="protein sequence ID" value="EIW76985.1"/>
    <property type="molecule type" value="Genomic_DNA"/>
</dbReference>
<dbReference type="OrthoDB" id="3022562at2759"/>
<feature type="region of interest" description="Disordered" evidence="1">
    <location>
        <begin position="361"/>
        <end position="401"/>
    </location>
</feature>
<evidence type="ECO:0000313" key="2">
    <source>
        <dbReference type="EMBL" id="EIW76985.1"/>
    </source>
</evidence>
<comment type="caution">
    <text evidence="2">The sequence shown here is derived from an EMBL/GenBank/DDBJ whole genome shotgun (WGS) entry which is preliminary data.</text>
</comment>
<dbReference type="RefSeq" id="XP_007772454.1">
    <property type="nucleotide sequence ID" value="XM_007774264.1"/>
</dbReference>
<proteinExistence type="predicted"/>
<dbReference type="AlphaFoldDB" id="A0A5M3MEF2"/>
<dbReference type="GeneID" id="19203735"/>